<reference evidence="3 4" key="1">
    <citation type="journal article" date="2018" name="Nat. Biotechnol.">
        <title>A standardized bacterial taxonomy based on genome phylogeny substantially revises the tree of life.</title>
        <authorList>
            <person name="Parks D.H."/>
            <person name="Chuvochina M."/>
            <person name="Waite D.W."/>
            <person name="Rinke C."/>
            <person name="Skarshewski A."/>
            <person name="Chaumeil P.A."/>
            <person name="Hugenholtz P."/>
        </authorList>
    </citation>
    <scope>NUCLEOTIDE SEQUENCE [LARGE SCALE GENOMIC DNA]</scope>
    <source>
        <strain evidence="3">UBA10227</strain>
    </source>
</reference>
<dbReference type="Gene3D" id="1.10.10.1110">
    <property type="entry name" value="Methyltransferase PG1098, N-terminal domain"/>
    <property type="match status" value="1"/>
</dbReference>
<dbReference type="Gene3D" id="3.40.50.150">
    <property type="entry name" value="Vaccinia Virus protein VP39"/>
    <property type="match status" value="1"/>
</dbReference>
<evidence type="ECO:0000313" key="3">
    <source>
        <dbReference type="EMBL" id="HCY81918.1"/>
    </source>
</evidence>
<feature type="domain" description="THUMP-like" evidence="1">
    <location>
        <begin position="323"/>
        <end position="392"/>
    </location>
</feature>
<sequence>MDKSILHIENQDFINNNLNTDSSTLLFKKHDGLSLDIKVLIEQIEAKKRCQKKLPTWFGTSNIYYPNKLNIEQTSSEITAKYKANLISGNSIIDLTGGFGVDSFYFSKHFKSVIHCEINKELSQMVSHNYKQLGAEHIQTIAKDGLTFLKESTLNFDWIYIDPSRRHDSKGKVFFLRDCLPNVPEHLHVLFEHSNNLMIKTSPLLDLSVGLKELKHVKTIHVVAVNNEVKELLWMLEKEMHTEDVQIETINIKNKDNQYFGFRFQDETQAQSKWSLPLNFLYEPNAAILKSGGFHSVSKQFQLKKLHQHSHLYTSNDLMEFPGRRFKIEDILPFNKKAFKKAAIAKANITTRNFPESVDSIRKKLNLKDGGNTYIFATTNLENKKILIVCSKLSRNESFCIFEKKLNRVKSSII</sequence>
<name>A0A3D6BSI8_9FLAO</name>
<dbReference type="InterPro" id="IPR041497">
    <property type="entry name" value="Thump-like"/>
</dbReference>
<evidence type="ECO:0000313" key="4">
    <source>
        <dbReference type="Proteomes" id="UP000263268"/>
    </source>
</evidence>
<keyword evidence="3" id="KW-0489">Methyltransferase</keyword>
<dbReference type="Proteomes" id="UP000263268">
    <property type="component" value="Unassembled WGS sequence"/>
</dbReference>
<gene>
    <name evidence="3" type="ORF">DHV22_10130</name>
</gene>
<keyword evidence="3" id="KW-0808">Transferase</keyword>
<dbReference type="InterPro" id="IPR054168">
    <property type="entry name" value="PG_1098_Fer"/>
</dbReference>
<evidence type="ECO:0000259" key="1">
    <source>
        <dbReference type="Pfam" id="PF18096"/>
    </source>
</evidence>
<proteinExistence type="predicted"/>
<comment type="caution">
    <text evidence="3">The sequence shown here is derived from an EMBL/GenBank/DDBJ whole genome shotgun (WGS) entry which is preliminary data.</text>
</comment>
<organism evidence="3 4">
    <name type="scientific">Xanthomarina gelatinilytica</name>
    <dbReference type="NCBI Taxonomy" id="1137281"/>
    <lineage>
        <taxon>Bacteria</taxon>
        <taxon>Pseudomonadati</taxon>
        <taxon>Bacteroidota</taxon>
        <taxon>Flavobacteriia</taxon>
        <taxon>Flavobacteriales</taxon>
        <taxon>Flavobacteriaceae</taxon>
        <taxon>Xanthomarina</taxon>
    </lineage>
</organism>
<dbReference type="AlphaFoldDB" id="A0A3D6BSI8"/>
<dbReference type="GO" id="GO:0008168">
    <property type="term" value="F:methyltransferase activity"/>
    <property type="evidence" value="ECO:0007669"/>
    <property type="project" value="UniProtKB-KW"/>
</dbReference>
<dbReference type="Pfam" id="PF18096">
    <property type="entry name" value="Thump_like"/>
    <property type="match status" value="1"/>
</dbReference>
<dbReference type="InterPro" id="IPR029063">
    <property type="entry name" value="SAM-dependent_MTases_sf"/>
</dbReference>
<dbReference type="SUPFAM" id="SSF53335">
    <property type="entry name" value="S-adenosyl-L-methionine-dependent methyltransferases"/>
    <property type="match status" value="1"/>
</dbReference>
<evidence type="ECO:0000259" key="2">
    <source>
        <dbReference type="Pfam" id="PF22013"/>
    </source>
</evidence>
<dbReference type="Pfam" id="PF22013">
    <property type="entry name" value="PG_1098_Fer"/>
    <property type="match status" value="1"/>
</dbReference>
<dbReference type="EMBL" id="DPRK01000162">
    <property type="protein sequence ID" value="HCY81918.1"/>
    <property type="molecule type" value="Genomic_DNA"/>
</dbReference>
<feature type="domain" description="PG-1098 ferredoxin-like" evidence="2">
    <location>
        <begin position="280"/>
        <end position="322"/>
    </location>
</feature>
<protein>
    <submittedName>
        <fullName evidence="3">SAM-dependent methyltransferase</fullName>
    </submittedName>
</protein>
<dbReference type="GO" id="GO:0032259">
    <property type="term" value="P:methylation"/>
    <property type="evidence" value="ECO:0007669"/>
    <property type="project" value="UniProtKB-KW"/>
</dbReference>
<accession>A0A3D6BSI8</accession>